<keyword evidence="2 11" id="KW-0052">Apoplast</keyword>
<evidence type="ECO:0000256" key="6">
    <source>
        <dbReference type="ARBA" id="ARBA00022801"/>
    </source>
</evidence>
<dbReference type="PROSITE" id="PS51762">
    <property type="entry name" value="GH16_2"/>
    <property type="match status" value="1"/>
</dbReference>
<dbReference type="GO" id="GO:0042546">
    <property type="term" value="P:cell wall biogenesis"/>
    <property type="evidence" value="ECO:0007669"/>
    <property type="project" value="InterPro"/>
</dbReference>
<dbReference type="Gene3D" id="2.60.120.200">
    <property type="match status" value="1"/>
</dbReference>
<dbReference type="InterPro" id="IPR000757">
    <property type="entry name" value="Beta-glucanase-like"/>
</dbReference>
<dbReference type="Pfam" id="PF00722">
    <property type="entry name" value="Glyco_hydro_16"/>
    <property type="match status" value="1"/>
</dbReference>
<sequence>MASLKNYNMKIMWETAVVFCLCSLSLVSSHSRKFTTPTVTRLTDQFSKIAIENGFSKRFGAPNILVNGSLAKLTLDKSSGAGLVSKNNYHYGFFSARLKLPAGFASGVVVAFYLSNAENYPKNHDEIDIELLGRSRRDDWVIQTNVYANGSSRTGREEKFYFWFDPTQFFHDYTLIWNSHHIVFLVDNIPVREFPNRGAFTSAYPSKPMSLYVTVWDGSDWATHGGKYPVNYKYGPFAASVADVKLSGCSVSNGTSTGSCTKSGGSISSLDPVDGQDFATLSKNQIAAMDWARRKLMFYSYCNDKKRYKVMPAEC</sequence>
<keyword evidence="8 11" id="KW-0326">Glycosidase</keyword>
<evidence type="ECO:0000256" key="3">
    <source>
        <dbReference type="ARBA" id="ARBA00022525"/>
    </source>
</evidence>
<dbReference type="PANTHER" id="PTHR31062">
    <property type="entry name" value="XYLOGLUCAN ENDOTRANSGLUCOSYLASE/HYDROLASE PROTEIN 8-RELATED"/>
    <property type="match status" value="1"/>
</dbReference>
<comment type="function">
    <text evidence="11">Catalyzes xyloglucan endohydrolysis (XEH) and/or endotransglycosylation (XET). Cleaves and religates xyloglucan polymers, an essential constituent of the primary cell wall, and thereby participates in cell wall construction of growing tissues.</text>
</comment>
<keyword evidence="9 11" id="KW-0961">Cell wall biogenesis/degradation</keyword>
<dbReference type="AlphaFoldDB" id="A0A6D2HX30"/>
<comment type="caution">
    <text evidence="13">The sequence shown here is derived from an EMBL/GenBank/DDBJ whole genome shotgun (WGS) entry which is preliminary data.</text>
</comment>
<dbReference type="GO" id="GO:0010411">
    <property type="term" value="P:xyloglucan metabolic process"/>
    <property type="evidence" value="ECO:0007669"/>
    <property type="project" value="InterPro"/>
</dbReference>
<evidence type="ECO:0000313" key="13">
    <source>
        <dbReference type="EMBL" id="CAA7020740.1"/>
    </source>
</evidence>
<keyword evidence="14" id="KW-1185">Reference proteome</keyword>
<evidence type="ECO:0000259" key="12">
    <source>
        <dbReference type="PROSITE" id="PS51762"/>
    </source>
</evidence>
<dbReference type="InterPro" id="IPR010713">
    <property type="entry name" value="XET_C"/>
</dbReference>
<protein>
    <recommendedName>
        <fullName evidence="11">Xyloglucan endotransglucosylase/hydrolase</fullName>
        <ecNumber evidence="11">2.4.1.207</ecNumber>
    </recommendedName>
</protein>
<dbReference type="GO" id="GO:0071555">
    <property type="term" value="P:cell wall organization"/>
    <property type="evidence" value="ECO:0007669"/>
    <property type="project" value="UniProtKB-KW"/>
</dbReference>
<proteinExistence type="inferred from homology"/>
<keyword evidence="6 11" id="KW-0378">Hydrolase</keyword>
<feature type="domain" description="GH16" evidence="12">
    <location>
        <begin position="29"/>
        <end position="241"/>
    </location>
</feature>
<evidence type="ECO:0000256" key="2">
    <source>
        <dbReference type="ARBA" id="ARBA00022523"/>
    </source>
</evidence>
<evidence type="ECO:0000256" key="11">
    <source>
        <dbReference type="RuleBase" id="RU361120"/>
    </source>
</evidence>
<dbReference type="GO" id="GO:0048046">
    <property type="term" value="C:apoplast"/>
    <property type="evidence" value="ECO:0007669"/>
    <property type="project" value="UniProtKB-SubCell"/>
</dbReference>
<gene>
    <name evidence="13" type="ORF">MERR_LOCUS7975</name>
</gene>
<dbReference type="InterPro" id="IPR013320">
    <property type="entry name" value="ConA-like_dom_sf"/>
</dbReference>
<evidence type="ECO:0000256" key="4">
    <source>
        <dbReference type="ARBA" id="ARBA00022679"/>
    </source>
</evidence>
<comment type="subcellular location">
    <subcellularLocation>
        <location evidence="11">Secreted</location>
        <location evidence="11">Cell wall</location>
    </subcellularLocation>
    <subcellularLocation>
        <location evidence="11">Secreted</location>
        <location evidence="11">Extracellular space</location>
        <location evidence="11">Apoplast</location>
    </subcellularLocation>
</comment>
<keyword evidence="5 11" id="KW-0732">Signal</keyword>
<dbReference type="EC" id="2.4.1.207" evidence="11"/>
<feature type="signal peptide" evidence="11">
    <location>
        <begin position="1"/>
        <end position="29"/>
    </location>
</feature>
<dbReference type="EMBL" id="CACVBM020000555">
    <property type="protein sequence ID" value="CAA7020740.1"/>
    <property type="molecule type" value="Genomic_DNA"/>
</dbReference>
<dbReference type="CDD" id="cd02176">
    <property type="entry name" value="GH16_XET"/>
    <property type="match status" value="1"/>
</dbReference>
<organism evidence="13 14">
    <name type="scientific">Microthlaspi erraticum</name>
    <dbReference type="NCBI Taxonomy" id="1685480"/>
    <lineage>
        <taxon>Eukaryota</taxon>
        <taxon>Viridiplantae</taxon>
        <taxon>Streptophyta</taxon>
        <taxon>Embryophyta</taxon>
        <taxon>Tracheophyta</taxon>
        <taxon>Spermatophyta</taxon>
        <taxon>Magnoliopsida</taxon>
        <taxon>eudicotyledons</taxon>
        <taxon>Gunneridae</taxon>
        <taxon>Pentapetalae</taxon>
        <taxon>rosids</taxon>
        <taxon>malvids</taxon>
        <taxon>Brassicales</taxon>
        <taxon>Brassicaceae</taxon>
        <taxon>Coluteocarpeae</taxon>
        <taxon>Microthlaspi</taxon>
    </lineage>
</organism>
<reference evidence="13" key="1">
    <citation type="submission" date="2020-01" db="EMBL/GenBank/DDBJ databases">
        <authorList>
            <person name="Mishra B."/>
        </authorList>
    </citation>
    <scope>NUCLEOTIDE SEQUENCE [LARGE SCALE GENOMIC DNA]</scope>
</reference>
<keyword evidence="3 11" id="KW-0964">Secreted</keyword>
<keyword evidence="4 11" id="KW-0808">Transferase</keyword>
<evidence type="ECO:0000256" key="5">
    <source>
        <dbReference type="ARBA" id="ARBA00022729"/>
    </source>
</evidence>
<dbReference type="InterPro" id="IPR044791">
    <property type="entry name" value="Beta-glucanase/XTH"/>
</dbReference>
<keyword evidence="1 11" id="KW-0134">Cell wall</keyword>
<name>A0A6D2HX30_9BRAS</name>
<accession>A0A6D2HX30</accession>
<evidence type="ECO:0000256" key="9">
    <source>
        <dbReference type="ARBA" id="ARBA00023316"/>
    </source>
</evidence>
<evidence type="ECO:0000256" key="10">
    <source>
        <dbReference type="PIRSR" id="PIRSR005604-1"/>
    </source>
</evidence>
<evidence type="ECO:0000256" key="7">
    <source>
        <dbReference type="ARBA" id="ARBA00023157"/>
    </source>
</evidence>
<dbReference type="InterPro" id="IPR016455">
    <property type="entry name" value="XTH"/>
</dbReference>
<dbReference type="GO" id="GO:0004553">
    <property type="term" value="F:hydrolase activity, hydrolyzing O-glycosyl compounds"/>
    <property type="evidence" value="ECO:0007669"/>
    <property type="project" value="InterPro"/>
</dbReference>
<feature type="chain" id="PRO_5025712274" description="Xyloglucan endotransglucosylase/hydrolase" evidence="11">
    <location>
        <begin position="30"/>
        <end position="315"/>
    </location>
</feature>
<feature type="active site" description="Proton donor" evidence="10">
    <location>
        <position position="130"/>
    </location>
</feature>
<dbReference type="Proteomes" id="UP000467841">
    <property type="component" value="Unassembled WGS sequence"/>
</dbReference>
<evidence type="ECO:0000256" key="8">
    <source>
        <dbReference type="ARBA" id="ARBA00023295"/>
    </source>
</evidence>
<comment type="PTM">
    <text evidence="11">Contains at least one intrachain disulfide bond essential for its enzymatic activity.</text>
</comment>
<evidence type="ECO:0000313" key="14">
    <source>
        <dbReference type="Proteomes" id="UP000467841"/>
    </source>
</evidence>
<evidence type="ECO:0000256" key="1">
    <source>
        <dbReference type="ARBA" id="ARBA00022512"/>
    </source>
</evidence>
<dbReference type="GO" id="GO:0016762">
    <property type="term" value="F:xyloglucan:xyloglucosyl transferase activity"/>
    <property type="evidence" value="ECO:0007669"/>
    <property type="project" value="UniProtKB-EC"/>
</dbReference>
<dbReference type="PIRSF" id="PIRSF005604">
    <property type="entry name" value="XET"/>
    <property type="match status" value="1"/>
</dbReference>
<dbReference type="Pfam" id="PF06955">
    <property type="entry name" value="XET_C"/>
    <property type="match status" value="1"/>
</dbReference>
<comment type="similarity">
    <text evidence="11">Belongs to the glycosyl hydrolase 16 family.</text>
</comment>
<dbReference type="SUPFAM" id="SSF49899">
    <property type="entry name" value="Concanavalin A-like lectins/glucanases"/>
    <property type="match status" value="1"/>
</dbReference>
<keyword evidence="7" id="KW-1015">Disulfide bond</keyword>
<dbReference type="OrthoDB" id="4781at2759"/>
<feature type="active site" description="Nucleophile" evidence="10">
    <location>
        <position position="126"/>
    </location>
</feature>
<dbReference type="FunFam" id="2.60.120.200:FF:000025">
    <property type="entry name" value="Xyloglucan endotransglucosylase/hydrolase"/>
    <property type="match status" value="1"/>
</dbReference>